<dbReference type="Gene3D" id="2.170.130.10">
    <property type="entry name" value="TonB-dependent receptor, plug domain"/>
    <property type="match status" value="1"/>
</dbReference>
<dbReference type="InterPro" id="IPR039426">
    <property type="entry name" value="TonB-dep_rcpt-like"/>
</dbReference>
<evidence type="ECO:0000256" key="4">
    <source>
        <dbReference type="ARBA" id="ARBA00022692"/>
    </source>
</evidence>
<evidence type="ECO:0000259" key="12">
    <source>
        <dbReference type="Pfam" id="PF07715"/>
    </source>
</evidence>
<dbReference type="EMBL" id="CP001032">
    <property type="protein sequence ID" value="ACB74060.1"/>
    <property type="molecule type" value="Genomic_DNA"/>
</dbReference>
<dbReference type="PANTHER" id="PTHR30069">
    <property type="entry name" value="TONB-DEPENDENT OUTER MEMBRANE RECEPTOR"/>
    <property type="match status" value="1"/>
</dbReference>
<dbReference type="HOGENOM" id="CLU_008287_18_1_0"/>
<feature type="region of interest" description="Disordered" evidence="10">
    <location>
        <begin position="366"/>
        <end position="391"/>
    </location>
</feature>
<reference evidence="13 14" key="1">
    <citation type="journal article" date="2011" name="J. Bacteriol.">
        <title>Genome sequence of the verrucomicrobium Opitutus terrae PB90-1, an abundant inhabitant of rice paddy soil ecosystems.</title>
        <authorList>
            <person name="van Passel M.W."/>
            <person name="Kant R."/>
            <person name="Palva A."/>
            <person name="Copeland A."/>
            <person name="Lucas S."/>
            <person name="Lapidus A."/>
            <person name="Glavina del Rio T."/>
            <person name="Pitluck S."/>
            <person name="Goltsman E."/>
            <person name="Clum A."/>
            <person name="Sun H."/>
            <person name="Schmutz J."/>
            <person name="Larimer F.W."/>
            <person name="Land M.L."/>
            <person name="Hauser L."/>
            <person name="Kyrpides N."/>
            <person name="Mikhailova N."/>
            <person name="Richardson P.P."/>
            <person name="Janssen P.H."/>
            <person name="de Vos W.M."/>
            <person name="Smidt H."/>
        </authorList>
    </citation>
    <scope>NUCLEOTIDE SEQUENCE [LARGE SCALE GENOMIC DNA]</scope>
    <source>
        <strain evidence="14">DSM 11246 / JCM 15787 / PB90-1</strain>
    </source>
</reference>
<evidence type="ECO:0000313" key="14">
    <source>
        <dbReference type="Proteomes" id="UP000007013"/>
    </source>
</evidence>
<dbReference type="SUPFAM" id="SSF56935">
    <property type="entry name" value="Porins"/>
    <property type="match status" value="1"/>
</dbReference>
<evidence type="ECO:0000256" key="6">
    <source>
        <dbReference type="ARBA" id="ARBA00023136"/>
    </source>
</evidence>
<keyword evidence="3 8" id="KW-1134">Transmembrane beta strand</keyword>
<dbReference type="InterPro" id="IPR000531">
    <property type="entry name" value="Beta-barrel_TonB"/>
</dbReference>
<evidence type="ECO:0000256" key="2">
    <source>
        <dbReference type="ARBA" id="ARBA00022448"/>
    </source>
</evidence>
<evidence type="ECO:0000256" key="5">
    <source>
        <dbReference type="ARBA" id="ARBA00023077"/>
    </source>
</evidence>
<feature type="domain" description="TonB-dependent receptor plug" evidence="12">
    <location>
        <begin position="36"/>
        <end position="145"/>
    </location>
</feature>
<comment type="subcellular location">
    <subcellularLocation>
        <location evidence="1 8">Cell outer membrane</location>
        <topology evidence="1 8">Multi-pass membrane protein</topology>
    </subcellularLocation>
</comment>
<gene>
    <name evidence="13" type="ordered locus">Oter_0772</name>
</gene>
<dbReference type="Proteomes" id="UP000007013">
    <property type="component" value="Chromosome"/>
</dbReference>
<accession>B1ZVG3</accession>
<keyword evidence="13" id="KW-0675">Receptor</keyword>
<evidence type="ECO:0000256" key="9">
    <source>
        <dbReference type="RuleBase" id="RU003357"/>
    </source>
</evidence>
<dbReference type="GO" id="GO:0044718">
    <property type="term" value="P:siderophore transmembrane transport"/>
    <property type="evidence" value="ECO:0007669"/>
    <property type="project" value="TreeGrafter"/>
</dbReference>
<dbReference type="Pfam" id="PF07715">
    <property type="entry name" value="Plug"/>
    <property type="match status" value="1"/>
</dbReference>
<dbReference type="PANTHER" id="PTHR30069:SF37">
    <property type="entry name" value="FERRIC VIBRIOBACTIN RECEPTOR VIUA"/>
    <property type="match status" value="1"/>
</dbReference>
<dbReference type="Gene3D" id="2.40.170.20">
    <property type="entry name" value="TonB-dependent receptor, beta-barrel domain"/>
    <property type="match status" value="1"/>
</dbReference>
<dbReference type="eggNOG" id="COG4771">
    <property type="taxonomic scope" value="Bacteria"/>
</dbReference>
<feature type="domain" description="TonB-dependent receptor-like beta-barrel" evidence="11">
    <location>
        <begin position="250"/>
        <end position="769"/>
    </location>
</feature>
<keyword evidence="14" id="KW-1185">Reference proteome</keyword>
<dbReference type="GO" id="GO:0015344">
    <property type="term" value="F:siderophore uptake transmembrane transporter activity"/>
    <property type="evidence" value="ECO:0007669"/>
    <property type="project" value="TreeGrafter"/>
</dbReference>
<evidence type="ECO:0000256" key="8">
    <source>
        <dbReference type="PROSITE-ProRule" id="PRU01360"/>
    </source>
</evidence>
<evidence type="ECO:0000256" key="3">
    <source>
        <dbReference type="ARBA" id="ARBA00022452"/>
    </source>
</evidence>
<evidence type="ECO:0000313" key="13">
    <source>
        <dbReference type="EMBL" id="ACB74060.1"/>
    </source>
</evidence>
<evidence type="ECO:0000256" key="1">
    <source>
        <dbReference type="ARBA" id="ARBA00004571"/>
    </source>
</evidence>
<evidence type="ECO:0000256" key="10">
    <source>
        <dbReference type="SAM" id="MobiDB-lite"/>
    </source>
</evidence>
<dbReference type="KEGG" id="ote:Oter_0772"/>
<keyword evidence="7 8" id="KW-0998">Cell outer membrane</keyword>
<protein>
    <submittedName>
        <fullName evidence="13">TonB-dependent receptor plug</fullName>
    </submittedName>
</protein>
<sequence>MAGSLAFAGAAESEPVALSPLFVTANRTAEAAELMPFSNETFTSEAVRGSPNVTVDGLLREMPGFSLFRRSDSLVANPSTQGVSLRGLGPSGASRSLILLDGVPLIDPFGGWVLWSKVPRESLARIEIVPGAGGTAWGNAALGGVIQLFTEPAVGSRQRFAARAGSYQTLDLEAQFTEPVGAGTLQLLGRMLSTDGYETVAEEQRGPIDVPASSRARWATMRWRQPVGDGVTATLTVRRFAESRGNGTPYTRNTSDETFASLALAGQPSTRFQWNATAYGQQQDFTSTFSAVNATRTAETPASHQFAVPADTVGLAWVGEWAHDSAARWNDRGDELGGANRGRGTGVPPVGLAQAGMSRGTGVPPVGFAGTNSPDHGAAAAGASEVGARGGRASDEARTVFGFDFRDVRGETREDSAYVDGAFTRRRFAGGRQSMAGAFVLHRRALAPDVRASLGLRADGWLETDGHRRDFLRGEPAGDVAFGRRDGLELSPSAGVAWTPKSNLMGYSFMPPHLGESNPLGYSLAGRGTRAVRLHASVQQAFRRPTLNELYRAFRVGNVITDGNPALRTENVTSGEIGATVTAGRALPTAPRSTDRRDQEIPPVNRGRLTLGVTGFWNELRDSVANVTIASGPVTLPGIGFVPAGGEARRKHNLDRTRVRGVTLEAAWTFTDALRFEAEYLFNDARVTRAGVAPWLIGRRLAQVPEQSATAGVSWRRGRWTLSPRVRWMGQQFEDDNNRLPLAAATVIDVAVSATLSRSAEVFASAENLFDHRVETGRAASGLVSVGTPRLLLVGFRVWR</sequence>
<dbReference type="InterPro" id="IPR012910">
    <property type="entry name" value="Plug_dom"/>
</dbReference>
<comment type="similarity">
    <text evidence="8 9">Belongs to the TonB-dependent receptor family.</text>
</comment>
<name>B1ZVG3_OPITP</name>
<feature type="compositionally biased region" description="Low complexity" evidence="10">
    <location>
        <begin position="377"/>
        <end position="387"/>
    </location>
</feature>
<keyword evidence="2 8" id="KW-0813">Transport</keyword>
<evidence type="ECO:0000256" key="7">
    <source>
        <dbReference type="ARBA" id="ARBA00023237"/>
    </source>
</evidence>
<dbReference type="PROSITE" id="PS52016">
    <property type="entry name" value="TONB_DEPENDENT_REC_3"/>
    <property type="match status" value="1"/>
</dbReference>
<dbReference type="InterPro" id="IPR036942">
    <property type="entry name" value="Beta-barrel_TonB_sf"/>
</dbReference>
<keyword evidence="6 8" id="KW-0472">Membrane</keyword>
<keyword evidence="5 9" id="KW-0798">TonB box</keyword>
<dbReference type="Pfam" id="PF00593">
    <property type="entry name" value="TonB_dep_Rec_b-barrel"/>
    <property type="match status" value="1"/>
</dbReference>
<proteinExistence type="inferred from homology"/>
<organism evidence="13 14">
    <name type="scientific">Opitutus terrae (strain DSM 11246 / JCM 15787 / PB90-1)</name>
    <dbReference type="NCBI Taxonomy" id="452637"/>
    <lineage>
        <taxon>Bacteria</taxon>
        <taxon>Pseudomonadati</taxon>
        <taxon>Verrucomicrobiota</taxon>
        <taxon>Opitutia</taxon>
        <taxon>Opitutales</taxon>
        <taxon>Opitutaceae</taxon>
        <taxon>Opitutus</taxon>
    </lineage>
</organism>
<dbReference type="STRING" id="452637.Oter_0772"/>
<dbReference type="InterPro" id="IPR037066">
    <property type="entry name" value="Plug_dom_sf"/>
</dbReference>
<keyword evidence="4 8" id="KW-0812">Transmembrane</keyword>
<dbReference type="GO" id="GO:0009279">
    <property type="term" value="C:cell outer membrane"/>
    <property type="evidence" value="ECO:0007669"/>
    <property type="project" value="UniProtKB-SubCell"/>
</dbReference>
<dbReference type="AlphaFoldDB" id="B1ZVG3"/>
<evidence type="ECO:0000259" key="11">
    <source>
        <dbReference type="Pfam" id="PF00593"/>
    </source>
</evidence>